<dbReference type="GO" id="GO:0016810">
    <property type="term" value="F:hydrolase activity, acting on carbon-nitrogen (but not peptide) bonds"/>
    <property type="evidence" value="ECO:0007669"/>
    <property type="project" value="InterPro"/>
</dbReference>
<comment type="subcellular location">
    <subcellularLocation>
        <location evidence="1">Secreted</location>
    </subcellularLocation>
</comment>
<dbReference type="InterPro" id="IPR051398">
    <property type="entry name" value="Polysacch_Deacetylase"/>
</dbReference>
<dbReference type="PROSITE" id="PS51677">
    <property type="entry name" value="NODB"/>
    <property type="match status" value="1"/>
</dbReference>
<dbReference type="SUPFAM" id="SSF88713">
    <property type="entry name" value="Glycoside hydrolase/deacetylase"/>
    <property type="match status" value="1"/>
</dbReference>
<dbReference type="PANTHER" id="PTHR34216:SF3">
    <property type="entry name" value="POLY-BETA-1,6-N-ACETYL-D-GLUCOSAMINE N-DEACETYLASE"/>
    <property type="match status" value="1"/>
</dbReference>
<proteinExistence type="predicted"/>
<evidence type="ECO:0000259" key="3">
    <source>
        <dbReference type="PROSITE" id="PS51677"/>
    </source>
</evidence>
<dbReference type="InterPro" id="IPR011330">
    <property type="entry name" value="Glyco_hydro/deAcase_b/a-brl"/>
</dbReference>
<evidence type="ECO:0000256" key="2">
    <source>
        <dbReference type="ARBA" id="ARBA00022729"/>
    </source>
</evidence>
<gene>
    <name evidence="4" type="ORF">METZ01_LOCUS86225</name>
</gene>
<dbReference type="GO" id="GO:0005576">
    <property type="term" value="C:extracellular region"/>
    <property type="evidence" value="ECO:0007669"/>
    <property type="project" value="UniProtKB-SubCell"/>
</dbReference>
<dbReference type="InterPro" id="IPR002509">
    <property type="entry name" value="NODB_dom"/>
</dbReference>
<protein>
    <recommendedName>
        <fullName evidence="3">NodB homology domain-containing protein</fullName>
    </recommendedName>
</protein>
<dbReference type="GO" id="GO:0005975">
    <property type="term" value="P:carbohydrate metabolic process"/>
    <property type="evidence" value="ECO:0007669"/>
    <property type="project" value="InterPro"/>
</dbReference>
<dbReference type="PANTHER" id="PTHR34216">
    <property type="match status" value="1"/>
</dbReference>
<dbReference type="EMBL" id="UINC01007447">
    <property type="protein sequence ID" value="SVA33371.1"/>
    <property type="molecule type" value="Genomic_DNA"/>
</dbReference>
<evidence type="ECO:0000256" key="1">
    <source>
        <dbReference type="ARBA" id="ARBA00004613"/>
    </source>
</evidence>
<reference evidence="4" key="1">
    <citation type="submission" date="2018-05" db="EMBL/GenBank/DDBJ databases">
        <authorList>
            <person name="Lanie J.A."/>
            <person name="Ng W.-L."/>
            <person name="Kazmierczak K.M."/>
            <person name="Andrzejewski T.M."/>
            <person name="Davidsen T.M."/>
            <person name="Wayne K.J."/>
            <person name="Tettelin H."/>
            <person name="Glass J.I."/>
            <person name="Rusch D."/>
            <person name="Podicherti R."/>
            <person name="Tsui H.-C.T."/>
            <person name="Winkler M.E."/>
        </authorList>
    </citation>
    <scope>NUCLEOTIDE SEQUENCE</scope>
</reference>
<accession>A0A381V079</accession>
<dbReference type="CDD" id="cd10918">
    <property type="entry name" value="CE4_NodB_like_5s_6s"/>
    <property type="match status" value="1"/>
</dbReference>
<dbReference type="Pfam" id="PF01522">
    <property type="entry name" value="Polysacc_deac_1"/>
    <property type="match status" value="1"/>
</dbReference>
<feature type="domain" description="NodB homology" evidence="3">
    <location>
        <begin position="59"/>
        <end position="254"/>
    </location>
</feature>
<keyword evidence="2" id="KW-0732">Signal</keyword>
<name>A0A381V079_9ZZZZ</name>
<evidence type="ECO:0000313" key="4">
    <source>
        <dbReference type="EMBL" id="SVA33371.1"/>
    </source>
</evidence>
<sequence length="254" mass="29840">MKNFVALMYHSLGDHPGNAYNIDINNFKDQIFWLRSEGYIVEGFHDFIKRRDTNKWPNRYAILSFDDGYKSFLKAAEILNDIGFTATFFITKDWCKNRKNFLSDLEIKELASIQEIGSHTVSHPNLTKIPQQSIHYELFESKKWIEDIIQGHTHSLSVPGGSINSKVIKTALEVGYKLIGNSKEWWNRMDYVLSSNVVNRVAIRRSYSLNTFKNIVNININFYLKRRLRSYLLYLPKSMFSDQQIRMIYKVLFS</sequence>
<dbReference type="AlphaFoldDB" id="A0A381V079"/>
<dbReference type="Gene3D" id="3.20.20.370">
    <property type="entry name" value="Glycoside hydrolase/deacetylase"/>
    <property type="match status" value="1"/>
</dbReference>
<organism evidence="4">
    <name type="scientific">marine metagenome</name>
    <dbReference type="NCBI Taxonomy" id="408172"/>
    <lineage>
        <taxon>unclassified sequences</taxon>
        <taxon>metagenomes</taxon>
        <taxon>ecological metagenomes</taxon>
    </lineage>
</organism>